<dbReference type="PROSITE" id="PS00012">
    <property type="entry name" value="PHOSPHOPANTETHEINE"/>
    <property type="match status" value="1"/>
</dbReference>
<proteinExistence type="predicted"/>
<gene>
    <name evidence="1" type="ORF">ACFPP6_07385</name>
</gene>
<evidence type="ECO:0000313" key="2">
    <source>
        <dbReference type="Proteomes" id="UP001596222"/>
    </source>
</evidence>
<dbReference type="EMBL" id="JBHSKJ010000003">
    <property type="protein sequence ID" value="MFC5144510.1"/>
    <property type="molecule type" value="Genomic_DNA"/>
</dbReference>
<evidence type="ECO:0000313" key="1">
    <source>
        <dbReference type="EMBL" id="MFC5144510.1"/>
    </source>
</evidence>
<accession>A0ABV9ZWI2</accession>
<dbReference type="InterPro" id="IPR036736">
    <property type="entry name" value="ACP-like_sf"/>
</dbReference>
<dbReference type="Gene3D" id="1.10.1200.10">
    <property type="entry name" value="ACP-like"/>
    <property type="match status" value="1"/>
</dbReference>
<keyword evidence="2" id="KW-1185">Reference proteome</keyword>
<comment type="caution">
    <text evidence="1">The sequence shown here is derived from an EMBL/GenBank/DDBJ whole genome shotgun (WGS) entry which is preliminary data.</text>
</comment>
<protein>
    <submittedName>
        <fullName evidence="1">Acyl carrier protein</fullName>
    </submittedName>
</protein>
<dbReference type="SUPFAM" id="SSF47336">
    <property type="entry name" value="ACP-like"/>
    <property type="match status" value="1"/>
</dbReference>
<organism evidence="1 2">
    <name type="scientific">Streptomyces aureoversilis</name>
    <dbReference type="NCBI Taxonomy" id="67277"/>
    <lineage>
        <taxon>Bacteria</taxon>
        <taxon>Bacillati</taxon>
        <taxon>Actinomycetota</taxon>
        <taxon>Actinomycetes</taxon>
        <taxon>Kitasatosporales</taxon>
        <taxon>Streptomycetaceae</taxon>
        <taxon>Streptomyces</taxon>
    </lineage>
</organism>
<dbReference type="RefSeq" id="WP_382038376.1">
    <property type="nucleotide sequence ID" value="NZ_JBHSKJ010000003.1"/>
</dbReference>
<sequence>MTDTSTTISRDSVPGPVSRLIALIAPQKTAEAAPEARLIGGLGYHSLALAELGFTIEDGFGLDALPPERTMALERVGDIVALVEEGAAAGAAVLPEPVDVAAIFARYGTEWTLAA</sequence>
<reference evidence="2" key="1">
    <citation type="journal article" date="2019" name="Int. J. Syst. Evol. Microbiol.">
        <title>The Global Catalogue of Microorganisms (GCM) 10K type strain sequencing project: providing services to taxonomists for standard genome sequencing and annotation.</title>
        <authorList>
            <consortium name="The Broad Institute Genomics Platform"/>
            <consortium name="The Broad Institute Genome Sequencing Center for Infectious Disease"/>
            <person name="Wu L."/>
            <person name="Ma J."/>
        </authorList>
    </citation>
    <scope>NUCLEOTIDE SEQUENCE [LARGE SCALE GENOMIC DNA]</scope>
    <source>
        <strain evidence="2">CGMCC 4.1641</strain>
    </source>
</reference>
<dbReference type="InterPro" id="IPR006162">
    <property type="entry name" value="Ppantetheine_attach_site"/>
</dbReference>
<name>A0ABV9ZWI2_9ACTN</name>
<dbReference type="Proteomes" id="UP001596222">
    <property type="component" value="Unassembled WGS sequence"/>
</dbReference>